<evidence type="ECO:0000313" key="4">
    <source>
        <dbReference type="Proteomes" id="UP001208017"/>
    </source>
</evidence>
<dbReference type="InterPro" id="IPR036866">
    <property type="entry name" value="RibonucZ/Hydroxyglut_hydro"/>
</dbReference>
<evidence type="ECO:0000313" key="3">
    <source>
        <dbReference type="EMBL" id="MCX7572004.1"/>
    </source>
</evidence>
<evidence type="ECO:0000256" key="1">
    <source>
        <dbReference type="ARBA" id="ARBA00022801"/>
    </source>
</evidence>
<gene>
    <name evidence="3" type="ORF">OS242_18865</name>
</gene>
<name>A0ABT3X540_9BACL</name>
<dbReference type="Gene3D" id="3.60.15.10">
    <property type="entry name" value="Ribonuclease Z/Hydroxyacylglutathione hydrolase-like"/>
    <property type="match status" value="1"/>
</dbReference>
<dbReference type="SUPFAM" id="SSF56281">
    <property type="entry name" value="Metallo-hydrolase/oxidoreductase"/>
    <property type="match status" value="1"/>
</dbReference>
<sequence length="251" mass="27064">MNIQLIRHATLLVHYAGRKILVDPMIGEPGSYPAVMNTANDHRNPLVPMAMPLARLLDGVDFALITHTHNDHFDVAASKELPKDMPLLIQPEDEDKLRGFGFTDVHPVGTSLTYAGIEFTRTGGEHGRGEIAQKMAPVSGFVLRAAGEPSLYIAGDTVWCEPMEAALTAHAPQVTVVNAGGARFKVGDPITMTGADIAEVLAHTPGTQVIAVHMEAVNHCAESRADLRRFVQAKGLEQVHIPADGETLIFE</sequence>
<keyword evidence="1" id="KW-0378">Hydrolase</keyword>
<dbReference type="InterPro" id="IPR050114">
    <property type="entry name" value="UPF0173_UPF0282_UlaG_hydrolase"/>
</dbReference>
<dbReference type="InterPro" id="IPR001279">
    <property type="entry name" value="Metallo-B-lactamas"/>
</dbReference>
<dbReference type="PANTHER" id="PTHR43546">
    <property type="entry name" value="UPF0173 METAL-DEPENDENT HYDROLASE MJ1163-RELATED"/>
    <property type="match status" value="1"/>
</dbReference>
<proteinExistence type="predicted"/>
<dbReference type="Proteomes" id="UP001208017">
    <property type="component" value="Unassembled WGS sequence"/>
</dbReference>
<dbReference type="PANTHER" id="PTHR43546:SF9">
    <property type="entry name" value="L-ASCORBATE-6-PHOSPHATE LACTONASE ULAG-RELATED"/>
    <property type="match status" value="1"/>
</dbReference>
<reference evidence="3 4" key="1">
    <citation type="submission" date="2022-11" db="EMBL/GenBank/DDBJ databases">
        <title>Study of microbial diversity in lake waters.</title>
        <authorList>
            <person name="Zhang J."/>
        </authorList>
    </citation>
    <scope>NUCLEOTIDE SEQUENCE [LARGE SCALE GENOMIC DNA]</scope>
    <source>
        <strain evidence="3 4">DT12</strain>
    </source>
</reference>
<dbReference type="EMBL" id="JAPMLT010000014">
    <property type="protein sequence ID" value="MCX7572004.1"/>
    <property type="molecule type" value="Genomic_DNA"/>
</dbReference>
<protein>
    <submittedName>
        <fullName evidence="3">MBL fold metallo-hydrolase</fullName>
    </submittedName>
</protein>
<accession>A0ABT3X540</accession>
<dbReference type="Pfam" id="PF12706">
    <property type="entry name" value="Lactamase_B_2"/>
    <property type="match status" value="1"/>
</dbReference>
<keyword evidence="4" id="KW-1185">Reference proteome</keyword>
<comment type="caution">
    <text evidence="3">The sequence shown here is derived from an EMBL/GenBank/DDBJ whole genome shotgun (WGS) entry which is preliminary data.</text>
</comment>
<evidence type="ECO:0000259" key="2">
    <source>
        <dbReference type="Pfam" id="PF12706"/>
    </source>
</evidence>
<organism evidence="3 4">
    <name type="scientific">Tumebacillus lacus</name>
    <dbReference type="NCBI Taxonomy" id="2995335"/>
    <lineage>
        <taxon>Bacteria</taxon>
        <taxon>Bacillati</taxon>
        <taxon>Bacillota</taxon>
        <taxon>Bacilli</taxon>
        <taxon>Bacillales</taxon>
        <taxon>Alicyclobacillaceae</taxon>
        <taxon>Tumebacillus</taxon>
    </lineage>
</organism>
<feature type="domain" description="Metallo-beta-lactamase" evidence="2">
    <location>
        <begin position="18"/>
        <end position="214"/>
    </location>
</feature>
<dbReference type="RefSeq" id="WP_267153248.1">
    <property type="nucleotide sequence ID" value="NZ_JAPMLT010000014.1"/>
</dbReference>